<dbReference type="Pfam" id="PF14559">
    <property type="entry name" value="TPR_19"/>
    <property type="match status" value="1"/>
</dbReference>
<dbReference type="SUPFAM" id="SSF50494">
    <property type="entry name" value="Trypsin-like serine proteases"/>
    <property type="match status" value="1"/>
</dbReference>
<keyword evidence="1" id="KW-0802">TPR repeat</keyword>
<gene>
    <name evidence="3" type="ordered locus">CAP2UW1_2485</name>
</gene>
<feature type="chain" id="PRO_5002983958" evidence="2">
    <location>
        <begin position="27"/>
        <end position="605"/>
    </location>
</feature>
<reference evidence="3" key="1">
    <citation type="submission" date="2009-08" db="EMBL/GenBank/DDBJ databases">
        <authorList>
            <consortium name="US DOE Joint Genome Institute"/>
            <person name="Lucas S."/>
            <person name="Copeland A."/>
            <person name="Lapidus A."/>
            <person name="Glavina del Rio T."/>
            <person name="Dalin E."/>
            <person name="Tice H."/>
            <person name="Bruce D."/>
            <person name="Barry K."/>
            <person name="Pitluck S."/>
            <person name="Lowry S."/>
            <person name="Larimer F."/>
            <person name="Land M."/>
            <person name="Hauser L."/>
            <person name="Kyrpides N."/>
            <person name="Ivanova N."/>
            <person name="McMahon K.D."/>
            <person name="Hugenholtz P."/>
        </authorList>
    </citation>
    <scope>NUCLEOTIDE SEQUENCE</scope>
    <source>
        <strain evidence="3">UW-1</strain>
    </source>
</reference>
<dbReference type="GO" id="GO:0006508">
    <property type="term" value="P:proteolysis"/>
    <property type="evidence" value="ECO:0007669"/>
    <property type="project" value="InterPro"/>
</dbReference>
<dbReference type="PROSITE" id="PS50005">
    <property type="entry name" value="TPR"/>
    <property type="match status" value="3"/>
</dbReference>
<dbReference type="Pfam" id="PF13365">
    <property type="entry name" value="Trypsin_2"/>
    <property type="match status" value="1"/>
</dbReference>
<evidence type="ECO:0000313" key="3">
    <source>
        <dbReference type="EMBL" id="ACV35773.1"/>
    </source>
</evidence>
<dbReference type="PANTHER" id="PTHR12558:SF13">
    <property type="entry name" value="CELL DIVISION CYCLE PROTEIN 27 HOMOLOG"/>
    <property type="match status" value="1"/>
</dbReference>
<dbReference type="KEGG" id="app:CAP2UW1_2485"/>
<dbReference type="MEROPS" id="S01.274"/>
<dbReference type="InterPro" id="IPR001940">
    <property type="entry name" value="Peptidase_S1C"/>
</dbReference>
<dbReference type="EMBL" id="CP001715">
    <property type="protein sequence ID" value="ACV35773.1"/>
    <property type="molecule type" value="Genomic_DNA"/>
</dbReference>
<accession>C7RR92</accession>
<dbReference type="OrthoDB" id="8559002at2"/>
<feature type="repeat" description="TPR" evidence="1">
    <location>
        <begin position="385"/>
        <end position="418"/>
    </location>
</feature>
<protein>
    <submittedName>
        <fullName evidence="3">Tetratricopeptide TPR_4</fullName>
    </submittedName>
</protein>
<evidence type="ECO:0000256" key="1">
    <source>
        <dbReference type="PROSITE-ProRule" id="PRU00339"/>
    </source>
</evidence>
<dbReference type="SMART" id="SM00028">
    <property type="entry name" value="TPR"/>
    <property type="match status" value="8"/>
</dbReference>
<dbReference type="Gene3D" id="1.25.40.10">
    <property type="entry name" value="Tetratricopeptide repeat domain"/>
    <property type="match status" value="3"/>
</dbReference>
<dbReference type="GO" id="GO:0004252">
    <property type="term" value="F:serine-type endopeptidase activity"/>
    <property type="evidence" value="ECO:0007669"/>
    <property type="project" value="InterPro"/>
</dbReference>
<reference evidence="3" key="2">
    <citation type="submission" date="2009-09" db="EMBL/GenBank/DDBJ databases">
        <title>Complete sequence of chromosome of Candidatus Accumulibacter phosphatis clade IIA str. UW-1.</title>
        <authorList>
            <consortium name="US DOE Joint Genome Institute"/>
            <person name="Martin H.G."/>
            <person name="Ivanova N."/>
            <person name="Kunin V."/>
            <person name="Warnecke F."/>
            <person name="Barry K."/>
            <person name="He S."/>
            <person name="Salamov A."/>
            <person name="Szeto E."/>
            <person name="Dalin E."/>
            <person name="Pangilinan J.L."/>
            <person name="Lapidus A."/>
            <person name="Lowry S."/>
            <person name="Kyrpides N.C."/>
            <person name="McMahon K.D."/>
            <person name="Hugenholtz P."/>
        </authorList>
    </citation>
    <scope>NUCLEOTIDE SEQUENCE [LARGE SCALE GENOMIC DNA]</scope>
    <source>
        <strain evidence="3">UW-1</strain>
    </source>
</reference>
<dbReference type="STRING" id="522306.CAP2UW1_2485"/>
<dbReference type="eggNOG" id="COG0457">
    <property type="taxonomic scope" value="Bacteria"/>
</dbReference>
<dbReference type="Gene3D" id="2.40.10.120">
    <property type="match status" value="1"/>
</dbReference>
<dbReference type="InterPro" id="IPR009003">
    <property type="entry name" value="Peptidase_S1_PA"/>
</dbReference>
<dbReference type="InterPro" id="IPR019734">
    <property type="entry name" value="TPR_rpt"/>
</dbReference>
<dbReference type="Pfam" id="PF13432">
    <property type="entry name" value="TPR_16"/>
    <property type="match status" value="2"/>
</dbReference>
<dbReference type="PANTHER" id="PTHR12558">
    <property type="entry name" value="CELL DIVISION CYCLE 16,23,27"/>
    <property type="match status" value="1"/>
</dbReference>
<dbReference type="PRINTS" id="PR00834">
    <property type="entry name" value="PROTEASES2C"/>
</dbReference>
<evidence type="ECO:0000256" key="2">
    <source>
        <dbReference type="SAM" id="SignalP"/>
    </source>
</evidence>
<proteinExistence type="predicted"/>
<dbReference type="InterPro" id="IPR011990">
    <property type="entry name" value="TPR-like_helical_dom_sf"/>
</dbReference>
<dbReference type="eggNOG" id="COG0265">
    <property type="taxonomic scope" value="Bacteria"/>
</dbReference>
<organism evidence="3">
    <name type="scientific">Accumulibacter regalis</name>
    <dbReference type="NCBI Taxonomy" id="522306"/>
    <lineage>
        <taxon>Bacteria</taxon>
        <taxon>Pseudomonadati</taxon>
        <taxon>Pseudomonadota</taxon>
        <taxon>Betaproteobacteria</taxon>
        <taxon>Candidatus Accumulibacter</taxon>
    </lineage>
</organism>
<keyword evidence="2" id="KW-0732">Signal</keyword>
<feature type="repeat" description="TPR" evidence="1">
    <location>
        <begin position="488"/>
        <end position="521"/>
    </location>
</feature>
<feature type="repeat" description="TPR" evidence="1">
    <location>
        <begin position="249"/>
        <end position="282"/>
    </location>
</feature>
<name>C7RR92_ACCRE</name>
<dbReference type="SUPFAM" id="SSF48452">
    <property type="entry name" value="TPR-like"/>
    <property type="match status" value="2"/>
</dbReference>
<dbReference type="HOGENOM" id="CLU_507809_0_0_4"/>
<sequence length="605" mass="64668" precursor="true">MSLPLRSLALLSAVAVLLSAGPPAFAASPQTVFEQVAGQVRELEVLDAAGQVLAALSAVTIGEAQVVTQCDLVDGAAGLRLRAEASPRVARVAHADVRRNLCLLDVPGLPGPPAVLATGLPAAGARVLAVGNALGLGVGVSDGVVAAIREIGGERLIQHTAPVAPGSQGGGLFDDGGRLVGVIRYRKLAGQNVNFAAPAAWIAEIAERAAAQGELREWRRQAVALEGEARWAELAALAARRSERVADDPEAWFWLAVASEAQGDWPAAERAYRQALVRAPGDVTSGLGLARARINQERFDEALAGARELLASQREDTRVWTMIGWIEIRRGQAPAAADALAEAMRLAPWNTGAQHLAATLAVNRRDWPTGVRLFRQLTRAEPANALLWIQLAEAQYGAQDYERALAAAEQLLALSPEHADGLLWKGAALSALGRRQEAIEALRAALAGAPASPVLAWLALANTYYALRLFPEAIAAYRQAEKFASHREAAQDSLGIALKDAGQFDAALQLFEAAKAKRPEDPFVWRQIGFVNAALGRSELAIAALEQSLKLDAKQAKVWHALLESYHAAGRPDDVRRVHARLLELDRVHAEQAYRDYLLPYESAR</sequence>
<dbReference type="AlphaFoldDB" id="C7RR92"/>
<feature type="signal peptide" evidence="2">
    <location>
        <begin position="1"/>
        <end position="26"/>
    </location>
</feature>